<dbReference type="InterPro" id="IPR029063">
    <property type="entry name" value="SAM-dependent_MTases_sf"/>
</dbReference>
<proteinExistence type="predicted"/>
<dbReference type="KEGG" id="mjl:Mjls_4438"/>
<name>A0A5Q5CLF3_MYCSJ</name>
<keyword evidence="2" id="KW-0808">Transferase</keyword>
<dbReference type="AlphaFoldDB" id="A0A5Q5CLF3"/>
<dbReference type="GO" id="GO:0032259">
    <property type="term" value="P:methylation"/>
    <property type="evidence" value="ECO:0007669"/>
    <property type="project" value="UniProtKB-KW"/>
</dbReference>
<keyword evidence="2" id="KW-0489">Methyltransferase</keyword>
<gene>
    <name evidence="2" type="ordered locus">Mjls_4438</name>
</gene>
<dbReference type="Gene3D" id="3.40.50.150">
    <property type="entry name" value="Vaccinia Virus protein VP39"/>
    <property type="match status" value="1"/>
</dbReference>
<accession>A0A5Q5CLF3</accession>
<protein>
    <submittedName>
        <fullName evidence="2">Methyltransferase type 11</fullName>
    </submittedName>
</protein>
<feature type="domain" description="Methyltransferase" evidence="1">
    <location>
        <begin position="39"/>
        <end position="131"/>
    </location>
</feature>
<dbReference type="SUPFAM" id="SSF53335">
    <property type="entry name" value="S-adenosyl-L-methionine-dependent methyltransferases"/>
    <property type="match status" value="1"/>
</dbReference>
<dbReference type="Pfam" id="PF13649">
    <property type="entry name" value="Methyltransf_25"/>
    <property type="match status" value="1"/>
</dbReference>
<dbReference type="EMBL" id="CP000580">
    <property type="protein sequence ID" value="ABO00210.1"/>
    <property type="molecule type" value="Genomic_DNA"/>
</dbReference>
<dbReference type="PANTHER" id="PTHR43591:SF24">
    <property type="entry name" value="2-METHOXY-6-POLYPRENYL-1,4-BENZOQUINOL METHYLASE, MITOCHONDRIAL"/>
    <property type="match status" value="1"/>
</dbReference>
<dbReference type="GO" id="GO:0008168">
    <property type="term" value="F:methyltransferase activity"/>
    <property type="evidence" value="ECO:0007669"/>
    <property type="project" value="UniProtKB-KW"/>
</dbReference>
<reference evidence="2" key="1">
    <citation type="submission" date="2007-02" db="EMBL/GenBank/DDBJ databases">
        <title>Complete sequence of Mycobacterium sp. JLS.</title>
        <authorList>
            <consortium name="US DOE Joint Genome Institute"/>
            <person name="Copeland A."/>
            <person name="Lucas S."/>
            <person name="Lapidus A."/>
            <person name="Barry K."/>
            <person name="Detter J.C."/>
            <person name="Glavina del Rio T."/>
            <person name="Hammon N."/>
            <person name="Israni S."/>
            <person name="Dalin E."/>
            <person name="Tice H."/>
            <person name="Pitluck S."/>
            <person name="Chain P."/>
            <person name="Malfatti S."/>
            <person name="Shin M."/>
            <person name="Vergez L."/>
            <person name="Schmutz J."/>
            <person name="Larimer F."/>
            <person name="Land M."/>
            <person name="Hauser L."/>
            <person name="Kyrpides N."/>
            <person name="Mikhailova N."/>
            <person name="Miller C.D."/>
            <person name="Anderson A.J."/>
            <person name="Sims R.C."/>
            <person name="Richardson P."/>
        </authorList>
    </citation>
    <scope>NUCLEOTIDE SEQUENCE [LARGE SCALE GENOMIC DNA]</scope>
    <source>
        <strain evidence="2">JLS</strain>
    </source>
</reference>
<dbReference type="CDD" id="cd02440">
    <property type="entry name" value="AdoMet_MTases"/>
    <property type="match status" value="1"/>
</dbReference>
<dbReference type="PANTHER" id="PTHR43591">
    <property type="entry name" value="METHYLTRANSFERASE"/>
    <property type="match status" value="1"/>
</dbReference>
<evidence type="ECO:0000313" key="2">
    <source>
        <dbReference type="EMBL" id="ABO00210.1"/>
    </source>
</evidence>
<organism evidence="2">
    <name type="scientific">Mycobacterium sp. (strain JLS)</name>
    <dbReference type="NCBI Taxonomy" id="164757"/>
    <lineage>
        <taxon>Bacteria</taxon>
        <taxon>Bacillati</taxon>
        <taxon>Actinomycetota</taxon>
        <taxon>Actinomycetes</taxon>
        <taxon>Mycobacteriales</taxon>
        <taxon>Mycobacteriaceae</taxon>
        <taxon>Mycobacterium</taxon>
    </lineage>
</organism>
<evidence type="ECO:0000259" key="1">
    <source>
        <dbReference type="Pfam" id="PF13649"/>
    </source>
</evidence>
<dbReference type="InterPro" id="IPR041698">
    <property type="entry name" value="Methyltransf_25"/>
</dbReference>
<sequence>MVMTDDMWGTGDYRAVAEKVTSIADVLVRRAGIEAGMAVLDVACGTGNASIPAAKLGARVCGLDFSPGLIAIARQCGADANVEIDWRVGDAQSLPFEDDSFDRVISAIGHMFAPDHKRTADELLRVCRPEGRIAVACWTPQGAIGEMFKRLGAISPAPPEGFQPPVLWGTEEHVRELLGESVEFERHNVDFDEPSPESYVDFMLASFPPLIAMRAQLGDELVRETYLGWATDVNEADDGTLRFRGEYLVSVT</sequence>